<dbReference type="EMBL" id="CP018889">
    <property type="protein sequence ID" value="AUI70396.1"/>
    <property type="molecule type" value="Genomic_DNA"/>
</dbReference>
<evidence type="ECO:0000256" key="2">
    <source>
        <dbReference type="ARBA" id="ARBA00024035"/>
    </source>
</evidence>
<proteinExistence type="inferred from homology"/>
<dbReference type="RefSeq" id="WP_062150619.1">
    <property type="nucleotide sequence ID" value="NZ_CP012373.2"/>
</dbReference>
<dbReference type="InterPro" id="IPR023228">
    <property type="entry name" value="SAM_OH_AdoTrfase_N_sf"/>
</dbReference>
<evidence type="ECO:0000259" key="3">
    <source>
        <dbReference type="Pfam" id="PF01887"/>
    </source>
</evidence>
<feature type="domain" description="S-adenosyl-l-methionine hydroxide adenosyltransferase N-terminal" evidence="3">
    <location>
        <begin position="6"/>
        <end position="150"/>
    </location>
</feature>
<dbReference type="SUPFAM" id="SSF101852">
    <property type="entry name" value="Bacterial fluorinating enzyme, C-terminal domain"/>
    <property type="match status" value="1"/>
</dbReference>
<reference evidence="6" key="1">
    <citation type="submission" date="2016-12" db="EMBL/GenBank/DDBJ databases">
        <title>Complete Genome Sequence of Beggiatoa leptomitiformis D-401.</title>
        <authorList>
            <person name="Fomenkov A."/>
            <person name="Vincze T."/>
            <person name="Grabovich M."/>
            <person name="Anton B.P."/>
            <person name="Dubinina G."/>
            <person name="Orlova M."/>
            <person name="Belousova E."/>
            <person name="Roberts R.J."/>
        </authorList>
    </citation>
    <scope>NUCLEOTIDE SEQUENCE [LARGE SCALE GENOMIC DNA]</scope>
    <source>
        <strain evidence="6">D-401</strain>
    </source>
</reference>
<dbReference type="Proteomes" id="UP000234271">
    <property type="component" value="Chromosome"/>
</dbReference>
<keyword evidence="1" id="KW-0949">S-adenosyl-L-methionine</keyword>
<dbReference type="PIRSF" id="PIRSF006779">
    <property type="entry name" value="UCP006779"/>
    <property type="match status" value="1"/>
</dbReference>
<dbReference type="PANTHER" id="PTHR35092">
    <property type="entry name" value="CHLORINASE MJ1651"/>
    <property type="match status" value="1"/>
</dbReference>
<dbReference type="OrthoDB" id="9792195at2"/>
<dbReference type="Gene3D" id="2.40.30.90">
    <property type="entry name" value="Bacterial fluorinating enzyme like"/>
    <property type="match status" value="1"/>
</dbReference>
<comment type="similarity">
    <text evidence="2">Belongs to the SAM hydrolase / SAM-dependent halogenase family.</text>
</comment>
<dbReference type="Gene3D" id="3.40.50.10790">
    <property type="entry name" value="S-adenosyl-l-methionine hydroxide adenosyltransferase, N-terminal"/>
    <property type="match status" value="1"/>
</dbReference>
<organism evidence="5 6">
    <name type="scientific">Beggiatoa leptomitoformis</name>
    <dbReference type="NCBI Taxonomy" id="288004"/>
    <lineage>
        <taxon>Bacteria</taxon>
        <taxon>Pseudomonadati</taxon>
        <taxon>Pseudomonadota</taxon>
        <taxon>Gammaproteobacteria</taxon>
        <taxon>Thiotrichales</taxon>
        <taxon>Thiotrichaceae</taxon>
        <taxon>Beggiatoa</taxon>
    </lineage>
</organism>
<evidence type="ECO:0000259" key="4">
    <source>
        <dbReference type="Pfam" id="PF20257"/>
    </source>
</evidence>
<dbReference type="InterPro" id="IPR046469">
    <property type="entry name" value="SAM_HAT_N"/>
</dbReference>
<dbReference type="Pfam" id="PF20257">
    <property type="entry name" value="SAM_HAT_C"/>
    <property type="match status" value="1"/>
</dbReference>
<name>A0A2N9YJI5_9GAMM</name>
<protein>
    <recommendedName>
        <fullName evidence="7">SAM-dependent chlorinase/fluorinase</fullName>
    </recommendedName>
</protein>
<feature type="domain" description="S-adenosyl-l-methionine hydroxide adenosyltransferase C-terminal" evidence="4">
    <location>
        <begin position="173"/>
        <end position="256"/>
    </location>
</feature>
<dbReference type="InterPro" id="IPR002747">
    <property type="entry name" value="SAM_OH_AdoTrfase"/>
</dbReference>
<dbReference type="InterPro" id="IPR023227">
    <property type="entry name" value="SAM_OH_AdoTrfase_C_sf"/>
</dbReference>
<evidence type="ECO:0000256" key="1">
    <source>
        <dbReference type="ARBA" id="ARBA00022691"/>
    </source>
</evidence>
<dbReference type="InterPro" id="IPR046470">
    <property type="entry name" value="SAM_HAT_C"/>
</dbReference>
<dbReference type="SUPFAM" id="SSF102522">
    <property type="entry name" value="Bacterial fluorinating enzyme, N-terminal domain"/>
    <property type="match status" value="1"/>
</dbReference>
<evidence type="ECO:0008006" key="7">
    <source>
        <dbReference type="Google" id="ProtNLM"/>
    </source>
</evidence>
<sequence length="259" mass="28710">MLNPLITLITDFGTQDGYVGAMKGYLLQACPTVRLVDISHDIEPQNIYQAAWCLTRSAPHFPPETIHIIVVDPSVGSSRPPLLLRALNQWFVAPDNGIFTELVNRYPPETIYQLHRKTAWWQAHRSFDGLALFAPAAACLANGVTLDKLGIKTHAITELLKSRPQRVAHQLLGKIILFDRFGNALTNISAEDLASLPAGTRQVSCQEQLFPLLNHYAEGENTQLLALINSDGMLELSVYCQSAQQQCHLHTGDSVTVQY</sequence>
<dbReference type="PANTHER" id="PTHR35092:SF1">
    <property type="entry name" value="CHLORINASE MJ1651"/>
    <property type="match status" value="1"/>
</dbReference>
<dbReference type="AlphaFoldDB" id="A0A2N9YJI5"/>
<keyword evidence="6" id="KW-1185">Reference proteome</keyword>
<evidence type="ECO:0000313" key="6">
    <source>
        <dbReference type="Proteomes" id="UP000234271"/>
    </source>
</evidence>
<dbReference type="Pfam" id="PF01887">
    <property type="entry name" value="SAM_HAT_N"/>
    <property type="match status" value="1"/>
</dbReference>
<gene>
    <name evidence="5" type="ORF">BLE401_17950</name>
</gene>
<evidence type="ECO:0000313" key="5">
    <source>
        <dbReference type="EMBL" id="AUI70396.1"/>
    </source>
</evidence>
<accession>A0A2N9YJI5</accession>